<protein>
    <submittedName>
        <fullName evidence="1">Uncharacterized protein</fullName>
    </submittedName>
</protein>
<gene>
    <name evidence="1" type="ORF">L2E82_35486</name>
</gene>
<name>A0ACB9BP99_CICIN</name>
<organism evidence="1 2">
    <name type="scientific">Cichorium intybus</name>
    <name type="common">Chicory</name>
    <dbReference type="NCBI Taxonomy" id="13427"/>
    <lineage>
        <taxon>Eukaryota</taxon>
        <taxon>Viridiplantae</taxon>
        <taxon>Streptophyta</taxon>
        <taxon>Embryophyta</taxon>
        <taxon>Tracheophyta</taxon>
        <taxon>Spermatophyta</taxon>
        <taxon>Magnoliopsida</taxon>
        <taxon>eudicotyledons</taxon>
        <taxon>Gunneridae</taxon>
        <taxon>Pentapetalae</taxon>
        <taxon>asterids</taxon>
        <taxon>campanulids</taxon>
        <taxon>Asterales</taxon>
        <taxon>Asteraceae</taxon>
        <taxon>Cichorioideae</taxon>
        <taxon>Cichorieae</taxon>
        <taxon>Cichoriinae</taxon>
        <taxon>Cichorium</taxon>
    </lineage>
</organism>
<reference evidence="1 2" key="2">
    <citation type="journal article" date="2022" name="Mol. Ecol. Resour.">
        <title>The genomes of chicory, endive, great burdock and yacon provide insights into Asteraceae paleo-polyploidization history and plant inulin production.</title>
        <authorList>
            <person name="Fan W."/>
            <person name="Wang S."/>
            <person name="Wang H."/>
            <person name="Wang A."/>
            <person name="Jiang F."/>
            <person name="Liu H."/>
            <person name="Zhao H."/>
            <person name="Xu D."/>
            <person name="Zhang Y."/>
        </authorList>
    </citation>
    <scope>NUCLEOTIDE SEQUENCE [LARGE SCALE GENOMIC DNA]</scope>
    <source>
        <strain evidence="2">cv. Punajuju</strain>
        <tissue evidence="1">Leaves</tissue>
    </source>
</reference>
<evidence type="ECO:0000313" key="2">
    <source>
        <dbReference type="Proteomes" id="UP001055811"/>
    </source>
</evidence>
<comment type="caution">
    <text evidence="1">The sequence shown here is derived from an EMBL/GenBank/DDBJ whole genome shotgun (WGS) entry which is preliminary data.</text>
</comment>
<keyword evidence="2" id="KW-1185">Reference proteome</keyword>
<dbReference type="Proteomes" id="UP001055811">
    <property type="component" value="Linkage Group LG06"/>
</dbReference>
<sequence>MVPIDSCNPIHHPLVIFTCEGIAQHRHRKRALTTGLILSCSLRQLYFTDLLPHRHLHRRNQTIEGNSPSHKIIHGIQDGFPQITSRFHPISFQSAIASDFTPSPNEFQIRFTLLTLFRFTSP</sequence>
<dbReference type="EMBL" id="CM042014">
    <property type="protein sequence ID" value="KAI3723729.1"/>
    <property type="molecule type" value="Genomic_DNA"/>
</dbReference>
<accession>A0ACB9BP99</accession>
<reference evidence="2" key="1">
    <citation type="journal article" date="2022" name="Mol. Ecol. Resour.">
        <title>The genomes of chicory, endive, great burdock and yacon provide insights into Asteraceae palaeo-polyploidization history and plant inulin production.</title>
        <authorList>
            <person name="Fan W."/>
            <person name="Wang S."/>
            <person name="Wang H."/>
            <person name="Wang A."/>
            <person name="Jiang F."/>
            <person name="Liu H."/>
            <person name="Zhao H."/>
            <person name="Xu D."/>
            <person name="Zhang Y."/>
        </authorList>
    </citation>
    <scope>NUCLEOTIDE SEQUENCE [LARGE SCALE GENOMIC DNA]</scope>
    <source>
        <strain evidence="2">cv. Punajuju</strain>
    </source>
</reference>
<proteinExistence type="predicted"/>
<evidence type="ECO:0000313" key="1">
    <source>
        <dbReference type="EMBL" id="KAI3723729.1"/>
    </source>
</evidence>